<accession>A0ABQ8V4T2</accession>
<gene>
    <name evidence="2" type="ORF">C8R41DRAFT_924182</name>
</gene>
<sequence length="444" mass="48919">MSKIVSHDPRDSSMCVSISSLGLFQSFRDSKATHGMSSYSYLPNSVAHPLFADRTRPNGVYDRLAKSFMDMGPAALANAEVNEHFFRHNFGESWSTNYSYWDCNSLQFSANVFSKVVGQAFGTYAGAQGNHYAGRDPKNPIKITDSTKVKCTFVLGCPTNAPASIQNLFYNQICTLDGMRDVDRIEEQVDVKEIVKSLRSGGEADALVLTGEPLYTVMKKENGKKQSESQRKTVVHPRSKLAKRTVDGDLKLVDVEVTLDLPDSIVNPVVGPAIPKQHEIYLGAEYDHRLMPDFGGPVFTLDKAKLVQPNWQNVKNDFITPWMNYDQLRPGVLVVTNIGIRVYVLTPKYGSGNIKKIYHATINSMKVVAESPIPVTPPSAISRQGKSLKATVEKEVSAAASALDAIVWRETTSGREPGESVCAVDVPTERDGAVADGKRKKQRK</sequence>
<evidence type="ECO:0000313" key="3">
    <source>
        <dbReference type="Proteomes" id="UP001150217"/>
    </source>
</evidence>
<dbReference type="Proteomes" id="UP001150217">
    <property type="component" value="Unassembled WGS sequence"/>
</dbReference>
<feature type="region of interest" description="Disordered" evidence="1">
    <location>
        <begin position="413"/>
        <end position="444"/>
    </location>
</feature>
<feature type="compositionally biased region" description="Basic and acidic residues" evidence="1">
    <location>
        <begin position="427"/>
        <end position="437"/>
    </location>
</feature>
<keyword evidence="3" id="KW-1185">Reference proteome</keyword>
<dbReference type="EMBL" id="JANVFT010000081">
    <property type="protein sequence ID" value="KAJ4473217.1"/>
    <property type="molecule type" value="Genomic_DNA"/>
</dbReference>
<proteinExistence type="predicted"/>
<name>A0ABQ8V4T2_9AGAR</name>
<evidence type="ECO:0000313" key="2">
    <source>
        <dbReference type="EMBL" id="KAJ4473217.1"/>
    </source>
</evidence>
<organism evidence="2 3">
    <name type="scientific">Lentinula lateritia</name>
    <dbReference type="NCBI Taxonomy" id="40482"/>
    <lineage>
        <taxon>Eukaryota</taxon>
        <taxon>Fungi</taxon>
        <taxon>Dikarya</taxon>
        <taxon>Basidiomycota</taxon>
        <taxon>Agaricomycotina</taxon>
        <taxon>Agaricomycetes</taxon>
        <taxon>Agaricomycetidae</taxon>
        <taxon>Agaricales</taxon>
        <taxon>Marasmiineae</taxon>
        <taxon>Omphalotaceae</taxon>
        <taxon>Lentinula</taxon>
    </lineage>
</organism>
<evidence type="ECO:0000256" key="1">
    <source>
        <dbReference type="SAM" id="MobiDB-lite"/>
    </source>
</evidence>
<reference evidence="2" key="1">
    <citation type="submission" date="2022-08" db="EMBL/GenBank/DDBJ databases">
        <title>A Global Phylogenomic Analysis of the Shiitake Genus Lentinula.</title>
        <authorList>
            <consortium name="DOE Joint Genome Institute"/>
            <person name="Sierra-Patev S."/>
            <person name="Min B."/>
            <person name="Naranjo-Ortiz M."/>
            <person name="Looney B."/>
            <person name="Konkel Z."/>
            <person name="Slot J.C."/>
            <person name="Sakamoto Y."/>
            <person name="Steenwyk J.L."/>
            <person name="Rokas A."/>
            <person name="Carro J."/>
            <person name="Camarero S."/>
            <person name="Ferreira P."/>
            <person name="Molpeceres G."/>
            <person name="Ruiz-Duenas F.J."/>
            <person name="Serrano A."/>
            <person name="Henrissat B."/>
            <person name="Drula E."/>
            <person name="Hughes K.W."/>
            <person name="Mata J.L."/>
            <person name="Ishikawa N.K."/>
            <person name="Vargas-Isla R."/>
            <person name="Ushijima S."/>
            <person name="Smith C.A."/>
            <person name="Ahrendt S."/>
            <person name="Andreopoulos W."/>
            <person name="He G."/>
            <person name="Labutti K."/>
            <person name="Lipzen A."/>
            <person name="Ng V."/>
            <person name="Riley R."/>
            <person name="Sandor L."/>
            <person name="Barry K."/>
            <person name="Martinez A.T."/>
            <person name="Xiao Y."/>
            <person name="Gibbons J.G."/>
            <person name="Terashima K."/>
            <person name="Grigoriev I.V."/>
            <person name="Hibbett D.S."/>
        </authorList>
    </citation>
    <scope>NUCLEOTIDE SEQUENCE</scope>
    <source>
        <strain evidence="2">RHP3577 ss4</strain>
    </source>
</reference>
<protein>
    <submittedName>
        <fullName evidence="2">Uncharacterized protein</fullName>
    </submittedName>
</protein>
<comment type="caution">
    <text evidence="2">The sequence shown here is derived from an EMBL/GenBank/DDBJ whole genome shotgun (WGS) entry which is preliminary data.</text>
</comment>